<organism evidence="2 3">
    <name type="scientific">Sphingomonas psychrolutea</name>
    <dbReference type="NCBI Taxonomy" id="1259676"/>
    <lineage>
        <taxon>Bacteria</taxon>
        <taxon>Pseudomonadati</taxon>
        <taxon>Pseudomonadota</taxon>
        <taxon>Alphaproteobacteria</taxon>
        <taxon>Sphingomonadales</taxon>
        <taxon>Sphingomonadaceae</taxon>
        <taxon>Sphingomonas</taxon>
    </lineage>
</organism>
<evidence type="ECO:0000256" key="1">
    <source>
        <dbReference type="SAM" id="SignalP"/>
    </source>
</evidence>
<protein>
    <submittedName>
        <fullName evidence="2">Uncharacterized protein</fullName>
    </submittedName>
</protein>
<accession>A0ABQ1G925</accession>
<proteinExistence type="predicted"/>
<name>A0ABQ1G925_9SPHN</name>
<feature type="chain" id="PRO_5045983050" evidence="1">
    <location>
        <begin position="27"/>
        <end position="111"/>
    </location>
</feature>
<dbReference type="RefSeq" id="WP_188445452.1">
    <property type="nucleotide sequence ID" value="NZ_BMDW01000003.1"/>
</dbReference>
<keyword evidence="3" id="KW-1185">Reference proteome</keyword>
<comment type="caution">
    <text evidence="2">The sequence shown here is derived from an EMBL/GenBank/DDBJ whole genome shotgun (WGS) entry which is preliminary data.</text>
</comment>
<evidence type="ECO:0000313" key="2">
    <source>
        <dbReference type="EMBL" id="GGA39137.1"/>
    </source>
</evidence>
<evidence type="ECO:0000313" key="3">
    <source>
        <dbReference type="Proteomes" id="UP000618591"/>
    </source>
</evidence>
<keyword evidence="1" id="KW-0732">Signal</keyword>
<dbReference type="EMBL" id="BMDW01000003">
    <property type="protein sequence ID" value="GGA39137.1"/>
    <property type="molecule type" value="Genomic_DNA"/>
</dbReference>
<sequence>MKSVILAAIVALTAAPLAAQTAPAPAAPAVTAPAATTTEGTAKFTLDTPIETIAADPAAKAVLDTDLQNITSHPMYDQFKGMSLNQVQPMSQGALSDAALAKVKADLAAIK</sequence>
<gene>
    <name evidence="2" type="ORF">GCM10011395_06710</name>
</gene>
<feature type="signal peptide" evidence="1">
    <location>
        <begin position="1"/>
        <end position="26"/>
    </location>
</feature>
<dbReference type="Proteomes" id="UP000618591">
    <property type="component" value="Unassembled WGS sequence"/>
</dbReference>
<reference evidence="3" key="1">
    <citation type="journal article" date="2019" name="Int. J. Syst. Evol. Microbiol.">
        <title>The Global Catalogue of Microorganisms (GCM) 10K type strain sequencing project: providing services to taxonomists for standard genome sequencing and annotation.</title>
        <authorList>
            <consortium name="The Broad Institute Genomics Platform"/>
            <consortium name="The Broad Institute Genome Sequencing Center for Infectious Disease"/>
            <person name="Wu L."/>
            <person name="Ma J."/>
        </authorList>
    </citation>
    <scope>NUCLEOTIDE SEQUENCE [LARGE SCALE GENOMIC DNA]</scope>
    <source>
        <strain evidence="3">CGMCC 1.10106</strain>
    </source>
</reference>